<proteinExistence type="predicted"/>
<keyword evidence="6" id="KW-0489">Methyltransferase</keyword>
<feature type="transmembrane region" description="Helical" evidence="5">
    <location>
        <begin position="44"/>
        <end position="60"/>
    </location>
</feature>
<dbReference type="PANTHER" id="PTHR43847:SF1">
    <property type="entry name" value="BLL3993 PROTEIN"/>
    <property type="match status" value="1"/>
</dbReference>
<evidence type="ECO:0000256" key="3">
    <source>
        <dbReference type="ARBA" id="ARBA00022989"/>
    </source>
</evidence>
<dbReference type="GO" id="GO:0004671">
    <property type="term" value="F:protein C-terminal S-isoprenylcysteine carboxyl O-methyltransferase activity"/>
    <property type="evidence" value="ECO:0007669"/>
    <property type="project" value="InterPro"/>
</dbReference>
<evidence type="ECO:0000313" key="7">
    <source>
        <dbReference type="Proteomes" id="UP000198660"/>
    </source>
</evidence>
<evidence type="ECO:0000256" key="5">
    <source>
        <dbReference type="SAM" id="Phobius"/>
    </source>
</evidence>
<dbReference type="Gene3D" id="1.20.120.1630">
    <property type="match status" value="1"/>
</dbReference>
<name>A0A1I6RK99_9BACL</name>
<evidence type="ECO:0000256" key="4">
    <source>
        <dbReference type="ARBA" id="ARBA00023136"/>
    </source>
</evidence>
<dbReference type="Proteomes" id="UP000198660">
    <property type="component" value="Unassembled WGS sequence"/>
</dbReference>
<keyword evidence="4 5" id="KW-0472">Membrane</keyword>
<feature type="transmembrane region" description="Helical" evidence="5">
    <location>
        <begin position="123"/>
        <end position="142"/>
    </location>
</feature>
<feature type="transmembrane region" description="Helical" evidence="5">
    <location>
        <begin position="72"/>
        <end position="91"/>
    </location>
</feature>
<keyword evidence="7" id="KW-1185">Reference proteome</keyword>
<feature type="transmembrane region" description="Helical" evidence="5">
    <location>
        <begin position="6"/>
        <end position="23"/>
    </location>
</feature>
<dbReference type="PANTHER" id="PTHR43847">
    <property type="entry name" value="BLL3993 PROTEIN"/>
    <property type="match status" value="1"/>
</dbReference>
<dbReference type="InterPro" id="IPR052527">
    <property type="entry name" value="Metal_cation-efflux_comp"/>
</dbReference>
<keyword evidence="2 5" id="KW-0812">Transmembrane</keyword>
<dbReference type="AlphaFoldDB" id="A0A1I6RK99"/>
<accession>A0A1I6RK99</accession>
<evidence type="ECO:0000256" key="2">
    <source>
        <dbReference type="ARBA" id="ARBA00022692"/>
    </source>
</evidence>
<dbReference type="EMBL" id="FPAA01000005">
    <property type="protein sequence ID" value="SFS65203.1"/>
    <property type="molecule type" value="Genomic_DNA"/>
</dbReference>
<dbReference type="InterPro" id="IPR007269">
    <property type="entry name" value="ICMT_MeTrfase"/>
</dbReference>
<sequence>MEASWAWFWVGVLLLLRIIELIIARFNTRWAIAQGGYEVGKGHYPLVVGVHLLFFFSLLWETRGGSPPLMKGGIVALLVFLLAQGCRLWSLSSLGRYWNTRIVVIPGHQPVLRGPYRYLRHPNYLVVMVELLCFPLIFNAWWTAVGISLLNGWILLFVRIPVEESALTEASHYKEMMGRRHRFFPWLIKESNQ</sequence>
<dbReference type="Pfam" id="PF04140">
    <property type="entry name" value="ICMT"/>
    <property type="match status" value="1"/>
</dbReference>
<reference evidence="7" key="1">
    <citation type="submission" date="2016-10" db="EMBL/GenBank/DDBJ databases">
        <authorList>
            <person name="Varghese N."/>
            <person name="Submissions S."/>
        </authorList>
    </citation>
    <scope>NUCLEOTIDE SEQUENCE [LARGE SCALE GENOMIC DNA]</scope>
    <source>
        <strain evidence="7">DSM 45789</strain>
    </source>
</reference>
<gene>
    <name evidence="6" type="ORF">SAMN05444972_105159</name>
</gene>
<organism evidence="6 7">
    <name type="scientific">Marininema halotolerans</name>
    <dbReference type="NCBI Taxonomy" id="1155944"/>
    <lineage>
        <taxon>Bacteria</taxon>
        <taxon>Bacillati</taxon>
        <taxon>Bacillota</taxon>
        <taxon>Bacilli</taxon>
        <taxon>Bacillales</taxon>
        <taxon>Thermoactinomycetaceae</taxon>
        <taxon>Marininema</taxon>
    </lineage>
</organism>
<dbReference type="GO" id="GO:0016020">
    <property type="term" value="C:membrane"/>
    <property type="evidence" value="ECO:0007669"/>
    <property type="project" value="UniProtKB-SubCell"/>
</dbReference>
<evidence type="ECO:0000256" key="1">
    <source>
        <dbReference type="ARBA" id="ARBA00004141"/>
    </source>
</evidence>
<dbReference type="GO" id="GO:0032259">
    <property type="term" value="P:methylation"/>
    <property type="evidence" value="ECO:0007669"/>
    <property type="project" value="UniProtKB-KW"/>
</dbReference>
<evidence type="ECO:0000313" key="6">
    <source>
        <dbReference type="EMBL" id="SFS65203.1"/>
    </source>
</evidence>
<dbReference type="RefSeq" id="WP_091836453.1">
    <property type="nucleotide sequence ID" value="NZ_FPAA01000005.1"/>
</dbReference>
<keyword evidence="3 5" id="KW-1133">Transmembrane helix</keyword>
<dbReference type="OrthoDB" id="7203053at2"/>
<protein>
    <submittedName>
        <fullName evidence="6">Methyltransferase</fullName>
    </submittedName>
</protein>
<keyword evidence="6" id="KW-0808">Transferase</keyword>
<comment type="subcellular location">
    <subcellularLocation>
        <location evidence="1">Membrane</location>
        <topology evidence="1">Multi-pass membrane protein</topology>
    </subcellularLocation>
</comment>